<comment type="caution">
    <text evidence="2">The sequence shown here is derived from an EMBL/GenBank/DDBJ whole genome shotgun (WGS) entry which is preliminary data.</text>
</comment>
<dbReference type="EMBL" id="JACJKJ010000009">
    <property type="protein sequence ID" value="MBM6806644.1"/>
    <property type="molecule type" value="Genomic_DNA"/>
</dbReference>
<feature type="domain" description="GmrSD restriction endonucleases N-terminal" evidence="1">
    <location>
        <begin position="14"/>
        <end position="219"/>
    </location>
</feature>
<evidence type="ECO:0000313" key="2">
    <source>
        <dbReference type="EMBL" id="MBM6806644.1"/>
    </source>
</evidence>
<dbReference type="PANTHER" id="PTHR37292">
    <property type="entry name" value="VNG6097C"/>
    <property type="match status" value="1"/>
</dbReference>
<gene>
    <name evidence="2" type="ORF">H6A24_09070</name>
</gene>
<protein>
    <submittedName>
        <fullName evidence="2">DUF262 domain-containing protein</fullName>
    </submittedName>
</protein>
<name>A0ABS2FA14_9BACE</name>
<keyword evidence="3" id="KW-1185">Reference proteome</keyword>
<reference evidence="2 3" key="1">
    <citation type="journal article" date="2021" name="Sci. Rep.">
        <title>The distribution of antibiotic resistance genes in chicken gut microbiota commensals.</title>
        <authorList>
            <person name="Juricova H."/>
            <person name="Matiasovicova J."/>
            <person name="Kubasova T."/>
            <person name="Cejkova D."/>
            <person name="Rychlik I."/>
        </authorList>
    </citation>
    <scope>NUCLEOTIDE SEQUENCE [LARGE SCALE GENOMIC DNA]</scope>
    <source>
        <strain evidence="2 3">An768</strain>
    </source>
</reference>
<dbReference type="PANTHER" id="PTHR37292:SF2">
    <property type="entry name" value="DUF262 DOMAIN-CONTAINING PROTEIN"/>
    <property type="match status" value="1"/>
</dbReference>
<evidence type="ECO:0000259" key="1">
    <source>
        <dbReference type="Pfam" id="PF03235"/>
    </source>
</evidence>
<accession>A0ABS2FA14</accession>
<dbReference type="Proteomes" id="UP000782117">
    <property type="component" value="Unassembled WGS sequence"/>
</dbReference>
<dbReference type="Pfam" id="PF03235">
    <property type="entry name" value="GmrSD_N"/>
    <property type="match status" value="1"/>
</dbReference>
<evidence type="ECO:0000313" key="3">
    <source>
        <dbReference type="Proteomes" id="UP000782117"/>
    </source>
</evidence>
<organism evidence="2 3">
    <name type="scientific">Bacteroides caecicola</name>
    <dbReference type="NCBI Taxonomy" id="1462569"/>
    <lineage>
        <taxon>Bacteria</taxon>
        <taxon>Pseudomonadati</taxon>
        <taxon>Bacteroidota</taxon>
        <taxon>Bacteroidia</taxon>
        <taxon>Bacteroidales</taxon>
        <taxon>Bacteroidaceae</taxon>
        <taxon>Bacteroides</taxon>
    </lineage>
</organism>
<proteinExistence type="predicted"/>
<dbReference type="InterPro" id="IPR004919">
    <property type="entry name" value="GmrSD_N"/>
</dbReference>
<dbReference type="RefSeq" id="WP_204500475.1">
    <property type="nucleotide sequence ID" value="NZ_JACJKJ010000009.1"/>
</dbReference>
<sequence>MSQKIEITNNWNIQRVFNELENGNIKIPRFQRGYVWERSKIVKLLNSIYKEHPIGSFFIWEADAKYSNFCREIKELGFQQKPEANKFLFIIDGQQRITSLYVSLMGKKLGDVDYASICFNLDRKCFQIPKLKTEPNNIPAWKIFNQSELSNIIEEYVSKDPITGLQYMKIMNECKRILDNYPISIIKTLNAELDEAVTVFENINQGGKRLTLFDLVHASVWTSDFDLRDLIQEFNDESAIKLFGKLQPETFTQSLSLNATGNCQQTNQLSLTTSMCQNVWTRTLECIRLSIDLVKGYGAQKIDILPYESLLPILQYYFFKSGKNYMENAHKQLINDWFWTTIFSRRYSSASLTKMKEDADWITRIIDNQNEERRFAITITYNELRRINMKNKSAVKDGVLCILAANNPVDFNNGQSVKLDNTNASRSNAKENHHFFPYSRYKDFGITQDDVNSLLNFAFISKSLNLAISNKRPSEYLSYYANNSNQLQEWLKTHFIQLDAYNAAIHNNFEDFVEARGKQILERINMLCKVKSDTLPTIDEYEESDTSNDVENDFIQA</sequence>